<gene>
    <name evidence="2" type="ORF">SOCE26_079430</name>
</gene>
<keyword evidence="1" id="KW-0812">Transmembrane</keyword>
<dbReference type="SUPFAM" id="SSF48452">
    <property type="entry name" value="TPR-like"/>
    <property type="match status" value="1"/>
</dbReference>
<keyword evidence="1" id="KW-0472">Membrane</keyword>
<evidence type="ECO:0000313" key="3">
    <source>
        <dbReference type="Proteomes" id="UP000238348"/>
    </source>
</evidence>
<dbReference type="InterPro" id="IPR011990">
    <property type="entry name" value="TPR-like_helical_dom_sf"/>
</dbReference>
<feature type="transmembrane region" description="Helical" evidence="1">
    <location>
        <begin position="12"/>
        <end position="35"/>
    </location>
</feature>
<evidence type="ECO:0000256" key="1">
    <source>
        <dbReference type="SAM" id="Phobius"/>
    </source>
</evidence>
<sequence length="588" mass="63643">MATEKTSPSSRRATIVPVVMLVCVLLGLAAGGYYLRHAPLWVVNGLDLPVVVEIDGARREIGPGERSSSWTSTGMHRVRVLTREGAVIDEGAFWMEEAGSNALHVVNVLGAAPVYVETVEYTRRTDERTDKERKIEFLGGRPFASRYDVDYVFEAPPQSLSTKSYSGNLLKTHADVAPGGWRSTAGYFSANQQPDVAASLARAVSRAQPGDPTARAAARHFTEAMGGEVAGAALAAAWRNEMPRDEEVHRGYQNTMMRLDRTAEVIDEYRTLYAAGDKGPEATSLLARVLPPSEARGVLDEALGRHPEAPLLLLYKGLIETFELRHAEADVLFTRAEASPSYVYFVEEHAVALVALGRVKEAAERLSRVTEKSIAEKQDDLVLAVAYARVAELAPAEAPVPAWTYVDRLAAQPNGAWRGLWARSLLGKAPVASMDDRDTADVVHIHHEAGESAAKAWSACASAGPEALRRIDATVAILLGTELARAGDMDMAERLLAPRRELQTPWRALVDHVITGAETPGLGRLSPEHRAALDFVRARALQAAGQPADVLLESAARRDVLRGVVTRAMARWPAVKPAVKPVVKAVAP</sequence>
<dbReference type="RefSeq" id="WP_104984620.1">
    <property type="nucleotide sequence ID" value="NZ_CP012673.1"/>
</dbReference>
<dbReference type="EMBL" id="CP012673">
    <property type="protein sequence ID" value="AUX46437.1"/>
    <property type="molecule type" value="Genomic_DNA"/>
</dbReference>
<accession>A0A2L0F4H6</accession>
<evidence type="ECO:0000313" key="2">
    <source>
        <dbReference type="EMBL" id="AUX46437.1"/>
    </source>
</evidence>
<proteinExistence type="predicted"/>
<organism evidence="2 3">
    <name type="scientific">Sorangium cellulosum</name>
    <name type="common">Polyangium cellulosum</name>
    <dbReference type="NCBI Taxonomy" id="56"/>
    <lineage>
        <taxon>Bacteria</taxon>
        <taxon>Pseudomonadati</taxon>
        <taxon>Myxococcota</taxon>
        <taxon>Polyangia</taxon>
        <taxon>Polyangiales</taxon>
        <taxon>Polyangiaceae</taxon>
        <taxon>Sorangium</taxon>
    </lineage>
</organism>
<dbReference type="Proteomes" id="UP000238348">
    <property type="component" value="Chromosome"/>
</dbReference>
<reference evidence="2 3" key="1">
    <citation type="submission" date="2015-09" db="EMBL/GenBank/DDBJ databases">
        <title>Sorangium comparison.</title>
        <authorList>
            <person name="Zaburannyi N."/>
            <person name="Bunk B."/>
            <person name="Overmann J."/>
            <person name="Mueller R."/>
        </authorList>
    </citation>
    <scope>NUCLEOTIDE SEQUENCE [LARGE SCALE GENOMIC DNA]</scope>
    <source>
        <strain evidence="2 3">So ce26</strain>
    </source>
</reference>
<dbReference type="Gene3D" id="1.25.40.10">
    <property type="entry name" value="Tetratricopeptide repeat domain"/>
    <property type="match status" value="1"/>
</dbReference>
<dbReference type="AlphaFoldDB" id="A0A2L0F4H6"/>
<protein>
    <submittedName>
        <fullName evidence="2">Uncharacterized protein</fullName>
    </submittedName>
</protein>
<name>A0A2L0F4H6_SORCE</name>
<keyword evidence="1" id="KW-1133">Transmembrane helix</keyword>